<evidence type="ECO:0000313" key="15">
    <source>
        <dbReference type="EMBL" id="UGN61302.1"/>
    </source>
</evidence>
<keyword evidence="10 13" id="KW-0496">Mitochondrion</keyword>
<keyword evidence="8 14" id="KW-1133">Transmembrane helix</keyword>
<feature type="transmembrane region" description="Helical" evidence="14">
    <location>
        <begin position="169"/>
        <end position="191"/>
    </location>
</feature>
<dbReference type="GeneID" id="77419180"/>
<keyword evidence="11 14" id="KW-0472">Membrane</keyword>
<accession>A0A9E6XQ22</accession>
<dbReference type="PROSITE" id="PS00667">
    <property type="entry name" value="COMPLEX1_ND1_1"/>
    <property type="match status" value="1"/>
</dbReference>
<dbReference type="GO" id="GO:0005743">
    <property type="term" value="C:mitochondrial inner membrane"/>
    <property type="evidence" value="ECO:0007669"/>
    <property type="project" value="UniProtKB-SubCell"/>
</dbReference>
<reference evidence="15" key="1">
    <citation type="submission" date="2020-11" db="EMBL/GenBank/DDBJ databases">
        <title>Mitogenomic phylogeny of Typhlocybinae (Hemiptera: Cicadellidae): tribal classification and character evolution.</title>
        <authorList>
            <person name="Yan B."/>
            <person name="Yang M."/>
        </authorList>
    </citation>
    <scope>NUCLEOTIDE SEQUENCE</scope>
</reference>
<organism evidence="15">
    <name type="scientific">Uzeldikra longiprocessa</name>
    <dbReference type="NCBI Taxonomy" id="2893152"/>
    <lineage>
        <taxon>Eukaryota</taxon>
        <taxon>Metazoa</taxon>
        <taxon>Ecdysozoa</taxon>
        <taxon>Arthropoda</taxon>
        <taxon>Hexapoda</taxon>
        <taxon>Insecta</taxon>
        <taxon>Pterygota</taxon>
        <taxon>Neoptera</taxon>
        <taxon>Paraneoptera</taxon>
        <taxon>Hemiptera</taxon>
        <taxon>Auchenorrhyncha</taxon>
        <taxon>Membracoidea</taxon>
        <taxon>Cicadellidae</taxon>
        <taxon>Typhlocybinae</taxon>
        <taxon>Dikraneurini</taxon>
        <taxon>Uzeldikra</taxon>
    </lineage>
</organism>
<evidence type="ECO:0000256" key="13">
    <source>
        <dbReference type="RuleBase" id="RU000473"/>
    </source>
</evidence>
<keyword evidence="5" id="KW-0813">Transport</keyword>
<evidence type="ECO:0000256" key="3">
    <source>
        <dbReference type="ARBA" id="ARBA00010535"/>
    </source>
</evidence>
<dbReference type="RefSeq" id="YP_010582882.1">
    <property type="nucleotide sequence ID" value="NC_069160.1"/>
</dbReference>
<keyword evidence="9 13" id="KW-0830">Ubiquinone</keyword>
<comment type="catalytic activity">
    <reaction evidence="13">
        <text>a ubiquinone + NADH + 5 H(+)(in) = a ubiquinol + NAD(+) + 4 H(+)(out)</text>
        <dbReference type="Rhea" id="RHEA:29091"/>
        <dbReference type="Rhea" id="RHEA-COMP:9565"/>
        <dbReference type="Rhea" id="RHEA-COMP:9566"/>
        <dbReference type="ChEBI" id="CHEBI:15378"/>
        <dbReference type="ChEBI" id="CHEBI:16389"/>
        <dbReference type="ChEBI" id="CHEBI:17976"/>
        <dbReference type="ChEBI" id="CHEBI:57540"/>
        <dbReference type="ChEBI" id="CHEBI:57945"/>
        <dbReference type="EC" id="7.1.1.2"/>
    </reaction>
</comment>
<dbReference type="CTD" id="4535"/>
<dbReference type="GO" id="GO:0008137">
    <property type="term" value="F:NADH dehydrogenase (ubiquinone) activity"/>
    <property type="evidence" value="ECO:0007669"/>
    <property type="project" value="UniProtKB-EC"/>
</dbReference>
<evidence type="ECO:0000256" key="12">
    <source>
        <dbReference type="RuleBase" id="RU000471"/>
    </source>
</evidence>
<evidence type="ECO:0000256" key="4">
    <source>
        <dbReference type="ARBA" id="ARBA00021009"/>
    </source>
</evidence>
<geneLocation type="mitochondrion" evidence="15"/>
<evidence type="ECO:0000256" key="5">
    <source>
        <dbReference type="ARBA" id="ARBA00022448"/>
    </source>
</evidence>
<dbReference type="AlphaFoldDB" id="A0A9E6XQ22"/>
<evidence type="ECO:0000256" key="10">
    <source>
        <dbReference type="ARBA" id="ARBA00023128"/>
    </source>
</evidence>
<evidence type="ECO:0000256" key="1">
    <source>
        <dbReference type="ARBA" id="ARBA00003257"/>
    </source>
</evidence>
<feature type="transmembrane region" description="Helical" evidence="14">
    <location>
        <begin position="250"/>
        <end position="270"/>
    </location>
</feature>
<dbReference type="HAMAP" id="MF_01350">
    <property type="entry name" value="NDH1_NuoH"/>
    <property type="match status" value="1"/>
</dbReference>
<evidence type="ECO:0000256" key="7">
    <source>
        <dbReference type="ARBA" id="ARBA00022792"/>
    </source>
</evidence>
<proteinExistence type="inferred from homology"/>
<keyword evidence="7" id="KW-0999">Mitochondrion inner membrane</keyword>
<evidence type="ECO:0000256" key="6">
    <source>
        <dbReference type="ARBA" id="ARBA00022692"/>
    </source>
</evidence>
<evidence type="ECO:0000256" key="2">
    <source>
        <dbReference type="ARBA" id="ARBA00004448"/>
    </source>
</evidence>
<dbReference type="InterPro" id="IPR018086">
    <property type="entry name" value="NADH_UbQ_OxRdtase_su1_CS"/>
</dbReference>
<feature type="transmembrane region" description="Helical" evidence="14">
    <location>
        <begin position="98"/>
        <end position="121"/>
    </location>
</feature>
<feature type="transmembrane region" description="Helical" evidence="14">
    <location>
        <begin position="291"/>
        <end position="311"/>
    </location>
</feature>
<comment type="function">
    <text evidence="1">Core subunit of the mitochondrial membrane respiratory chain NADH dehydrogenase (Complex I) that is believed to belong to the minimal assembly required for catalysis. Complex I functions in the transfer of electrons from NADH to the respiratory chain. The immediate electron acceptor for the enzyme is believed to be ubiquinone.</text>
</comment>
<feature type="transmembrane region" description="Helical" evidence="14">
    <location>
        <begin position="142"/>
        <end position="163"/>
    </location>
</feature>
<dbReference type="EMBL" id="MW284821">
    <property type="protein sequence ID" value="UGN61302.1"/>
    <property type="molecule type" value="Genomic_DNA"/>
</dbReference>
<sequence>MFMITSLFLVLFILIAVGFFTLMERKVMGYIHIRKGPNKVGYFGLFQPFSDGLKLFLKEQVWPMNSNYLVYYLCPMLGLLQSLFMWILFPFYVNCIEFNYGFLFFLCCSSIGVYSLIICGWSSNSIYSTLGCMRSISQAISYEVSLSLILLSFFFLCESYNFVDFNVMQFNLWFIMFSLPIFFCWISCCMAETNRSPFDFSEGESELVSGFNIEYGSGGFAFIFISEYASIIFMSLITCLIFIGGDFYNFTFFLKLMFLCFLFIWVRCSFPRYRYDKLMYLAWKCFLPLSLNYIFMFILIKLLIFYHFILWSY</sequence>
<dbReference type="InterPro" id="IPR001694">
    <property type="entry name" value="NADH_UbQ_OxRdtase_su1/FPO"/>
</dbReference>
<evidence type="ECO:0000256" key="11">
    <source>
        <dbReference type="ARBA" id="ARBA00023136"/>
    </source>
</evidence>
<comment type="subcellular location">
    <subcellularLocation>
        <location evidence="2 12">Mitochondrion inner membrane</location>
        <topology evidence="2 12">Multi-pass membrane protein</topology>
    </subcellularLocation>
</comment>
<gene>
    <name evidence="15" type="primary">ND1</name>
</gene>
<evidence type="ECO:0000256" key="9">
    <source>
        <dbReference type="ARBA" id="ARBA00023075"/>
    </source>
</evidence>
<dbReference type="PANTHER" id="PTHR11432:SF3">
    <property type="entry name" value="NADH-UBIQUINONE OXIDOREDUCTASE CHAIN 1"/>
    <property type="match status" value="1"/>
</dbReference>
<dbReference type="GO" id="GO:0003954">
    <property type="term" value="F:NADH dehydrogenase activity"/>
    <property type="evidence" value="ECO:0007669"/>
    <property type="project" value="TreeGrafter"/>
</dbReference>
<keyword evidence="12" id="KW-0520">NAD</keyword>
<keyword evidence="6 12" id="KW-0812">Transmembrane</keyword>
<dbReference type="PROSITE" id="PS00668">
    <property type="entry name" value="COMPLEX1_ND1_2"/>
    <property type="match status" value="1"/>
</dbReference>
<dbReference type="Pfam" id="PF00146">
    <property type="entry name" value="NADHdh"/>
    <property type="match status" value="1"/>
</dbReference>
<dbReference type="EC" id="7.1.1.2" evidence="13"/>
<comment type="similarity">
    <text evidence="3 12">Belongs to the complex I subunit 1 family.</text>
</comment>
<dbReference type="PANTHER" id="PTHR11432">
    <property type="entry name" value="NADH DEHYDROGENASE SUBUNIT 1"/>
    <property type="match status" value="1"/>
</dbReference>
<protein>
    <recommendedName>
        <fullName evidence="4 13">NADH-ubiquinone oxidoreductase chain 1</fullName>
        <ecNumber evidence="13">7.1.1.2</ecNumber>
    </recommendedName>
</protein>
<feature type="transmembrane region" description="Helical" evidence="14">
    <location>
        <begin position="69"/>
        <end position="92"/>
    </location>
</feature>
<feature type="transmembrane region" description="Helical" evidence="14">
    <location>
        <begin position="220"/>
        <end position="244"/>
    </location>
</feature>
<evidence type="ECO:0000256" key="14">
    <source>
        <dbReference type="SAM" id="Phobius"/>
    </source>
</evidence>
<evidence type="ECO:0000256" key="8">
    <source>
        <dbReference type="ARBA" id="ARBA00022989"/>
    </source>
</evidence>
<name>A0A9E6XQ22_9HEMI</name>
<dbReference type="GO" id="GO:0009060">
    <property type="term" value="P:aerobic respiration"/>
    <property type="evidence" value="ECO:0007669"/>
    <property type="project" value="TreeGrafter"/>
</dbReference>